<dbReference type="PANTHER" id="PTHR37809:SF1">
    <property type="entry name" value="RIBOSOMAL PROTEIN S12 METHYLTHIOTRANSFERASE ACCESSORY FACTOR YCAO"/>
    <property type="match status" value="1"/>
</dbReference>
<dbReference type="PROSITE" id="PS51664">
    <property type="entry name" value="YCAO"/>
    <property type="match status" value="1"/>
</dbReference>
<dbReference type="InterPro" id="IPR003776">
    <property type="entry name" value="YcaO-like_dom"/>
</dbReference>
<gene>
    <name evidence="2" type="ordered locus">BN6_54180</name>
</gene>
<dbReference type="Gene3D" id="3.30.160.660">
    <property type="match status" value="1"/>
</dbReference>
<dbReference type="STRING" id="1179773.BN6_54180"/>
<dbReference type="Gene3D" id="3.30.1330.230">
    <property type="match status" value="1"/>
</dbReference>
<evidence type="ECO:0000313" key="3">
    <source>
        <dbReference type="Proteomes" id="UP000006281"/>
    </source>
</evidence>
<dbReference type="PANTHER" id="PTHR37809">
    <property type="entry name" value="RIBOSOMAL PROTEIN S12 METHYLTHIOTRANSFERASE ACCESSORY FACTOR YCAO"/>
    <property type="match status" value="1"/>
</dbReference>
<dbReference type="eggNOG" id="COG1944">
    <property type="taxonomic scope" value="Bacteria"/>
</dbReference>
<dbReference type="PATRIC" id="fig|1179773.3.peg.5460"/>
<dbReference type="InterPro" id="IPR027624">
    <property type="entry name" value="TOMM_cyclo_SagD"/>
</dbReference>
<dbReference type="Gene3D" id="3.30.40.250">
    <property type="match status" value="1"/>
</dbReference>
<dbReference type="KEGG" id="sesp:BN6_54180"/>
<dbReference type="HOGENOM" id="CLU_020793_1_0_11"/>
<evidence type="ECO:0000259" key="1">
    <source>
        <dbReference type="PROSITE" id="PS51664"/>
    </source>
</evidence>
<dbReference type="Pfam" id="PF02624">
    <property type="entry name" value="YcaO"/>
    <property type="match status" value="1"/>
</dbReference>
<organism evidence="2 3">
    <name type="scientific">Saccharothrix espanaensis (strain ATCC 51144 / DSM 44229 / JCM 9112 / NBRC 15066 / NRRL 15764)</name>
    <dbReference type="NCBI Taxonomy" id="1179773"/>
    <lineage>
        <taxon>Bacteria</taxon>
        <taxon>Bacillati</taxon>
        <taxon>Actinomycetota</taxon>
        <taxon>Actinomycetes</taxon>
        <taxon>Pseudonocardiales</taxon>
        <taxon>Pseudonocardiaceae</taxon>
        <taxon>Saccharothrix</taxon>
    </lineage>
</organism>
<dbReference type="InterPro" id="IPR022291">
    <property type="entry name" value="Bacteriocin_synth_cyclodeHase"/>
</dbReference>
<dbReference type="RefSeq" id="WP_015102789.1">
    <property type="nucleotide sequence ID" value="NC_019673.1"/>
</dbReference>
<evidence type="ECO:0000313" key="2">
    <source>
        <dbReference type="EMBL" id="CCH32677.1"/>
    </source>
</evidence>
<dbReference type="AlphaFoldDB" id="K0K515"/>
<dbReference type="Proteomes" id="UP000006281">
    <property type="component" value="Chromosome"/>
</dbReference>
<keyword evidence="3" id="KW-1185">Reference proteome</keyword>
<reference evidence="2 3" key="1">
    <citation type="journal article" date="2012" name="BMC Genomics">
        <title>Complete genome sequence of Saccharothrix espanaensis DSM 44229T and comparison to the other completely sequenced Pseudonocardiaceae.</title>
        <authorList>
            <person name="Strobel T."/>
            <person name="Al-Dilaimi A."/>
            <person name="Blom J."/>
            <person name="Gessner A."/>
            <person name="Kalinowski J."/>
            <person name="Luzhetska M."/>
            <person name="Puhler A."/>
            <person name="Szczepanowski R."/>
            <person name="Bechthold A."/>
            <person name="Ruckert C."/>
        </authorList>
    </citation>
    <scope>NUCLEOTIDE SEQUENCE [LARGE SCALE GENOMIC DNA]</scope>
    <source>
        <strain evidence="3">ATCC 51144 / DSM 44229 / JCM 9112 / NBRC 15066 / NRRL 15764</strain>
    </source>
</reference>
<sequence>MTLHVLDAPPTEEHLALVDEESGVGGRSTTAWWEPGKVILGPTSRAGVPGCLRCLVSRRAACRPEAVPTVARFAREGRVRFDDRHRLIRPLLAELVRARVDTAGAPHTAFQVLSLKDLAVANRKFLPDPLCPTCGSVPDDGPPAPDVFEVPVPKPAPDRYRVRNLLDSADALRDLYVDEEAGLVRHIRRSAHGLFPTATAPAGLRVSPRQEIGFGRQGSFLGAEVTAVAEALERSGGAQPGGRRTAVRDSFARLRDTAVDPREFGLHEPEQYTGANFPFHPFDEDREIPWVWAHSLTAGTAVLVPECFAYYEPLYHRTETPSLAYEISNGCAIGSNPTEAALHGLFEIAERDAFLLTWYCRVRPVEVELDPVRDTALRLMVERIERLSGYRIHLFDITTDLGVPAVWVLAVDEHDRPGQPKALCAAGAHLDLGTAFEGALLELAPFTSEFPPAYRANRDRALAMLDDPDEVRHMEDHRLLYCAPEAFPRLEFLLDPVDRLSLADAARRHAEPHRHDDLRDDLADVVERVGDAGLPVLVVDQTTPEHRLGGFRCVKVLVPGSVPMTFGHWARRCDLDRLRTAPARMGRAGGPLTRADLNLLPHPFP</sequence>
<dbReference type="Gene3D" id="3.40.50.720">
    <property type="entry name" value="NAD(P)-binding Rossmann-like Domain"/>
    <property type="match status" value="1"/>
</dbReference>
<accession>K0K515</accession>
<protein>
    <submittedName>
        <fullName evidence="2">Putative cyclodehydratase</fullName>
    </submittedName>
</protein>
<feature type="domain" description="YcaO" evidence="1">
    <location>
        <begin position="215"/>
        <end position="605"/>
    </location>
</feature>
<proteinExistence type="predicted"/>
<name>K0K515_SACES</name>
<dbReference type="NCBIfam" id="TIGR03604">
    <property type="entry name" value="TOMM_cyclo_SagD"/>
    <property type="match status" value="1"/>
</dbReference>
<dbReference type="NCBIfam" id="TIGR03882">
    <property type="entry name" value="cyclo_dehyd_2"/>
    <property type="match status" value="1"/>
</dbReference>
<dbReference type="OrthoDB" id="2379922at2"/>
<dbReference type="EMBL" id="HE804045">
    <property type="protein sequence ID" value="CCH32677.1"/>
    <property type="molecule type" value="Genomic_DNA"/>
</dbReference>